<proteinExistence type="predicted"/>
<name>A0ABD3HE93_9MARC</name>
<dbReference type="InterPro" id="IPR022210">
    <property type="entry name" value="TF_GCR1-like"/>
</dbReference>
<organism evidence="2 3">
    <name type="scientific">Riccia sorocarpa</name>
    <dbReference type="NCBI Taxonomy" id="122646"/>
    <lineage>
        <taxon>Eukaryota</taxon>
        <taxon>Viridiplantae</taxon>
        <taxon>Streptophyta</taxon>
        <taxon>Embryophyta</taxon>
        <taxon>Marchantiophyta</taxon>
        <taxon>Marchantiopsida</taxon>
        <taxon>Marchantiidae</taxon>
        <taxon>Marchantiales</taxon>
        <taxon>Ricciaceae</taxon>
        <taxon>Riccia</taxon>
    </lineage>
</organism>
<dbReference type="EMBL" id="JBJQOH010000004">
    <property type="protein sequence ID" value="KAL3688797.1"/>
    <property type="molecule type" value="Genomic_DNA"/>
</dbReference>
<evidence type="ECO:0000259" key="1">
    <source>
        <dbReference type="Pfam" id="PF12550"/>
    </source>
</evidence>
<accession>A0ABD3HE93</accession>
<protein>
    <recommendedName>
        <fullName evidence="1">Transcription activator GCR1-like domain-containing protein</fullName>
    </recommendedName>
</protein>
<dbReference type="InterPro" id="IPR052146">
    <property type="entry name" value="HOT1"/>
</dbReference>
<dbReference type="Pfam" id="PF12550">
    <property type="entry name" value="GCR1_C"/>
    <property type="match status" value="1"/>
</dbReference>
<gene>
    <name evidence="2" type="ORF">R1sor_015106</name>
</gene>
<reference evidence="2 3" key="1">
    <citation type="submission" date="2024-09" db="EMBL/GenBank/DDBJ databases">
        <title>Chromosome-scale assembly of Riccia sorocarpa.</title>
        <authorList>
            <person name="Paukszto L."/>
        </authorList>
    </citation>
    <scope>NUCLEOTIDE SEQUENCE [LARGE SCALE GENOMIC DNA]</scope>
    <source>
        <strain evidence="2">LP-2024</strain>
        <tissue evidence="2">Aerial parts of the thallus</tissue>
    </source>
</reference>
<evidence type="ECO:0000313" key="2">
    <source>
        <dbReference type="EMBL" id="KAL3688797.1"/>
    </source>
</evidence>
<sequence>MSVMANRITALHQDLSSKFTTVELLLSQQKEEITSLKKHVIDIMIRRTELRLNAKFDMQWPRIEEQPTPVVHDNHQGVVEPVRIEASVPKTYKLSRGIVTTVDLWREWTIGLGGGPAIRELESKWDASWCEGSERRVFNRRKVIIEAIEKRASIMQVSVVLVDRIGRKVLFLQ</sequence>
<evidence type="ECO:0000313" key="3">
    <source>
        <dbReference type="Proteomes" id="UP001633002"/>
    </source>
</evidence>
<dbReference type="PANTHER" id="PTHR37784">
    <property type="entry name" value="PROTEIN MSN1"/>
    <property type="match status" value="1"/>
</dbReference>
<dbReference type="PANTHER" id="PTHR37784:SF2">
    <property type="entry name" value="HIGH-OSMOLARITY-INDUCED TRANSCRIPTION PROTEIN 1"/>
    <property type="match status" value="1"/>
</dbReference>
<dbReference type="Proteomes" id="UP001633002">
    <property type="component" value="Unassembled WGS sequence"/>
</dbReference>
<feature type="domain" description="Transcription activator GCR1-like" evidence="1">
    <location>
        <begin position="92"/>
        <end position="153"/>
    </location>
</feature>
<keyword evidence="3" id="KW-1185">Reference proteome</keyword>
<comment type="caution">
    <text evidence="2">The sequence shown here is derived from an EMBL/GenBank/DDBJ whole genome shotgun (WGS) entry which is preliminary data.</text>
</comment>
<dbReference type="AlphaFoldDB" id="A0ABD3HE93"/>